<organism evidence="1 2">
    <name type="scientific">Armillaria ostoyae</name>
    <name type="common">Armillaria root rot fungus</name>
    <dbReference type="NCBI Taxonomy" id="47428"/>
    <lineage>
        <taxon>Eukaryota</taxon>
        <taxon>Fungi</taxon>
        <taxon>Dikarya</taxon>
        <taxon>Basidiomycota</taxon>
        <taxon>Agaricomycotina</taxon>
        <taxon>Agaricomycetes</taxon>
        <taxon>Agaricomycetidae</taxon>
        <taxon>Agaricales</taxon>
        <taxon>Marasmiineae</taxon>
        <taxon>Physalacriaceae</taxon>
        <taxon>Armillaria</taxon>
    </lineage>
</organism>
<evidence type="ECO:0000313" key="1">
    <source>
        <dbReference type="EMBL" id="SJK99200.1"/>
    </source>
</evidence>
<keyword evidence="2" id="KW-1185">Reference proteome</keyword>
<reference evidence="2" key="1">
    <citation type="journal article" date="2017" name="Nat. Ecol. Evol.">
        <title>Genome expansion and lineage-specific genetic innovations in the forest pathogenic fungi Armillaria.</title>
        <authorList>
            <person name="Sipos G."/>
            <person name="Prasanna A.N."/>
            <person name="Walter M.C."/>
            <person name="O'Connor E."/>
            <person name="Balint B."/>
            <person name="Krizsan K."/>
            <person name="Kiss B."/>
            <person name="Hess J."/>
            <person name="Varga T."/>
            <person name="Slot J."/>
            <person name="Riley R."/>
            <person name="Boka B."/>
            <person name="Rigling D."/>
            <person name="Barry K."/>
            <person name="Lee J."/>
            <person name="Mihaltcheva S."/>
            <person name="LaButti K."/>
            <person name="Lipzen A."/>
            <person name="Waldron R."/>
            <person name="Moloney N.M."/>
            <person name="Sperisen C."/>
            <person name="Kredics L."/>
            <person name="Vagvoelgyi C."/>
            <person name="Patrignani A."/>
            <person name="Fitzpatrick D."/>
            <person name="Nagy I."/>
            <person name="Doyle S."/>
            <person name="Anderson J.B."/>
            <person name="Grigoriev I.V."/>
            <person name="Gueldener U."/>
            <person name="Muensterkoetter M."/>
            <person name="Nagy L.G."/>
        </authorList>
    </citation>
    <scope>NUCLEOTIDE SEQUENCE [LARGE SCALE GENOMIC DNA]</scope>
    <source>
        <strain evidence="2">C18/9</strain>
    </source>
</reference>
<protein>
    <submittedName>
        <fullName evidence="1">Uncharacterized protein</fullName>
    </submittedName>
</protein>
<sequence>MAPICISSGVVLSRSKWSSPLTVSPSFSNAQKELDRGCAVEEDRLPELGSGHCLPGLCFERLRGTRMRRRLLASMLAELENVLNNEREGKDLDSGHGCILNYQEQL</sequence>
<accession>A0A284QRU6</accession>
<dbReference type="Proteomes" id="UP000219338">
    <property type="component" value="Unassembled WGS sequence"/>
</dbReference>
<proteinExistence type="predicted"/>
<dbReference type="EMBL" id="FUEG01000001">
    <property type="protein sequence ID" value="SJK99200.1"/>
    <property type="molecule type" value="Genomic_DNA"/>
</dbReference>
<name>A0A284QRU6_ARMOS</name>
<dbReference type="AlphaFoldDB" id="A0A284QRU6"/>
<gene>
    <name evidence="1" type="ORF">ARMOST_02491</name>
</gene>
<evidence type="ECO:0000313" key="2">
    <source>
        <dbReference type="Proteomes" id="UP000219338"/>
    </source>
</evidence>